<organism evidence="1 2">
    <name type="scientific">Cetraspora pellucida</name>
    <dbReference type="NCBI Taxonomy" id="1433469"/>
    <lineage>
        <taxon>Eukaryota</taxon>
        <taxon>Fungi</taxon>
        <taxon>Fungi incertae sedis</taxon>
        <taxon>Mucoromycota</taxon>
        <taxon>Glomeromycotina</taxon>
        <taxon>Glomeromycetes</taxon>
        <taxon>Diversisporales</taxon>
        <taxon>Gigasporaceae</taxon>
        <taxon>Cetraspora</taxon>
    </lineage>
</organism>
<accession>A0ACA9P971</accession>
<keyword evidence="2" id="KW-1185">Reference proteome</keyword>
<evidence type="ECO:0000313" key="2">
    <source>
        <dbReference type="Proteomes" id="UP000789366"/>
    </source>
</evidence>
<proteinExistence type="predicted"/>
<dbReference type="Proteomes" id="UP000789366">
    <property type="component" value="Unassembled WGS sequence"/>
</dbReference>
<protein>
    <submittedName>
        <fullName evidence="1">1006_t:CDS:1</fullName>
    </submittedName>
</protein>
<comment type="caution">
    <text evidence="1">The sequence shown here is derived from an EMBL/GenBank/DDBJ whole genome shotgun (WGS) entry which is preliminary data.</text>
</comment>
<gene>
    <name evidence="1" type="ORF">SPELUC_LOCUS11104</name>
</gene>
<feature type="non-terminal residue" evidence="1">
    <location>
        <position position="1"/>
    </location>
</feature>
<name>A0ACA9P971_9GLOM</name>
<dbReference type="EMBL" id="CAJVPW010022452">
    <property type="protein sequence ID" value="CAG8697550.1"/>
    <property type="molecule type" value="Genomic_DNA"/>
</dbReference>
<evidence type="ECO:0000313" key="1">
    <source>
        <dbReference type="EMBL" id="CAG8697550.1"/>
    </source>
</evidence>
<sequence>TNNLSPTTIYSDCDTGLGPAIESTLPTSKYLHCIFHVVQNVKKHLMRPLGSQFFMFQNDFFACRNTLFEEIFESRFNSLCVKFPEASSYLRSTLYPIKEKWAKCYTFQEFNAEMSSTQRVESINTVIHKHVNSHSTLMKCFNGIQNMLFIELQKAEYRDYLENLSFTIGSSSATCVFLDIVELLKSTLTDEVFRIQKAQIDICFEYCLRLVPSNQYETCDEVDDSDISNCFEDFTDKHQIALNSIINRVGLINIFEIWEVKNMAANTTSLNYVAQWYKRNIDMNEINIAYDSFGIHNDATNASAKSLALTSICNIQNLNQDHTNSEIENSIITWQIYGECAALGHKLASLAAEFCLTHIAATLQSLIQQVEQANTNTANSQNQSQILNPLQASTRGRPTKRLKTCIENSSKSSKNKTSVNVHSEDGYTCRNCFKKSHNSRSCNAPCKICKEASHTYLHCKDKEDV</sequence>
<reference evidence="1" key="1">
    <citation type="submission" date="2021-06" db="EMBL/GenBank/DDBJ databases">
        <authorList>
            <person name="Kallberg Y."/>
            <person name="Tangrot J."/>
            <person name="Rosling A."/>
        </authorList>
    </citation>
    <scope>NUCLEOTIDE SEQUENCE</scope>
    <source>
        <strain evidence="1">28 12/20/2015</strain>
    </source>
</reference>